<dbReference type="Gene3D" id="3.60.15.10">
    <property type="entry name" value="Ribonuclease Z/Hydroxyacylglutathione hydrolase-like"/>
    <property type="match status" value="1"/>
</dbReference>
<dbReference type="GO" id="GO:0070292">
    <property type="term" value="P:N-acylphosphatidylethanolamine metabolic process"/>
    <property type="evidence" value="ECO:0007669"/>
    <property type="project" value="TreeGrafter"/>
</dbReference>
<dbReference type="InterPro" id="IPR036866">
    <property type="entry name" value="RibonucZ/Hydroxyglut_hydro"/>
</dbReference>
<dbReference type="InterPro" id="IPR024884">
    <property type="entry name" value="NAPE-PLD"/>
</dbReference>
<proteinExistence type="inferred from homology"/>
<feature type="binding site" evidence="6">
    <location>
        <position position="336"/>
    </location>
    <ligand>
        <name>Zn(2+)</name>
        <dbReference type="ChEBI" id="CHEBI:29105"/>
        <label>2</label>
    </ligand>
</feature>
<feature type="binding site" evidence="6">
    <location>
        <position position="277"/>
    </location>
    <ligand>
        <name>Zn(2+)</name>
        <dbReference type="ChEBI" id="CHEBI:29105"/>
        <label>2</label>
    </ligand>
</feature>
<dbReference type="GO" id="GO:0070290">
    <property type="term" value="F:N-acylphosphatidylethanolamine-specific phospholipase D activity"/>
    <property type="evidence" value="ECO:0007669"/>
    <property type="project" value="UniProtKB-EC"/>
</dbReference>
<feature type="binding site" evidence="6">
    <location>
        <position position="180"/>
    </location>
    <ligand>
        <name>Zn(2+)</name>
        <dbReference type="ChEBI" id="CHEBI:29105"/>
        <label>1</label>
    </ligand>
</feature>
<dbReference type="STRING" id="7574.A0A1S3JD03"/>
<dbReference type="SUPFAM" id="SSF56281">
    <property type="entry name" value="Metallo-hydrolase/oxidoreductase"/>
    <property type="match status" value="1"/>
</dbReference>
<evidence type="ECO:0000259" key="7">
    <source>
        <dbReference type="Pfam" id="PF12706"/>
    </source>
</evidence>
<evidence type="ECO:0000256" key="6">
    <source>
        <dbReference type="PIRSR" id="PIRSR038896-51"/>
    </source>
</evidence>
<dbReference type="PIRSF" id="PIRSF038896">
    <property type="entry name" value="NAPE-PLD"/>
    <property type="match status" value="1"/>
</dbReference>
<dbReference type="Proteomes" id="UP000085678">
    <property type="component" value="Unplaced"/>
</dbReference>
<feature type="binding site" evidence="6">
    <location>
        <position position="182"/>
    </location>
    <ligand>
        <name>Zn(2+)</name>
        <dbReference type="ChEBI" id="CHEBI:29105"/>
        <label>2</label>
    </ligand>
</feature>
<evidence type="ECO:0000256" key="1">
    <source>
        <dbReference type="ARBA" id="ARBA00010127"/>
    </source>
</evidence>
<evidence type="ECO:0000256" key="2">
    <source>
        <dbReference type="ARBA" id="ARBA00012279"/>
    </source>
</evidence>
<keyword evidence="3" id="KW-0595">Phospholipid degradation</keyword>
<sequence length="383" mass="43092">MVKGIHARNICALAAGSLLLYFPGQILIQDTLLKQAVQPEMAEGGDTVQSWCQPSVKRHGRFVNPWATWTAPGLGGLMKMVFKEKKPSLPTTEEIEARLPVIKPDFECLSKGPSPTTLSTVWIGHATVLVQMDGLTILTDPIFSDRCSPVQFIGPRRYRPPPCSIEELPKIDAVVISHTHYDHLDLTSVKKLNERFGPSLKWFVPLGLKSWMTDVGCAEVIEMDWWQEEPYSEESNVKFVFTPAQHWCKRTAFDTDKVLWGSWCVLGSTNRFFFAGDTGYCEAFKQIGRKHGPFDLAAIPIGAYCPRWFMAPQHVDPVQAVDIHCDVKARYTLGIHWGTYNMGSTEPIFEPPEKFAESAKQKGLEEGEVFVLKHGEIKLIEKD</sequence>
<feature type="binding site" evidence="6">
    <location>
        <position position="246"/>
    </location>
    <ligand>
        <name>Zn(2+)</name>
        <dbReference type="ChEBI" id="CHEBI:29105"/>
        <label>1</label>
    </ligand>
</feature>
<dbReference type="KEGG" id="lak:106172214"/>
<dbReference type="PANTHER" id="PTHR15032">
    <property type="entry name" value="N-ACYL-PHOSPHATIDYLETHANOLAMINE-HYDROLYZING PHOSPHOLIPASE D"/>
    <property type="match status" value="1"/>
</dbReference>
<name>A0A1S3JD03_LINAN</name>
<feature type="binding site" evidence="5">
    <location>
        <position position="181"/>
    </location>
    <ligand>
        <name>an N-acyl-1,2-diacyl-sn-glycero-3-phosphoethanolamine</name>
        <dbReference type="ChEBI" id="CHEBI:62537"/>
    </ligand>
</feature>
<feature type="binding site" evidence="6">
    <location>
        <position position="178"/>
    </location>
    <ligand>
        <name>Zn(2+)</name>
        <dbReference type="ChEBI" id="CHEBI:29105"/>
        <label>1</label>
    </ligand>
</feature>
<dbReference type="CDD" id="cd16283">
    <property type="entry name" value="RomA-like_MBL-fold"/>
    <property type="match status" value="1"/>
</dbReference>
<feature type="domain" description="Metallo-beta-lactamase" evidence="7">
    <location>
        <begin position="137"/>
        <end position="337"/>
    </location>
</feature>
<organism evidence="8 9">
    <name type="scientific">Lingula anatina</name>
    <name type="common">Brachiopod</name>
    <name type="synonym">Lingula unguis</name>
    <dbReference type="NCBI Taxonomy" id="7574"/>
    <lineage>
        <taxon>Eukaryota</taxon>
        <taxon>Metazoa</taxon>
        <taxon>Spiralia</taxon>
        <taxon>Lophotrochozoa</taxon>
        <taxon>Brachiopoda</taxon>
        <taxon>Linguliformea</taxon>
        <taxon>Lingulata</taxon>
        <taxon>Lingulida</taxon>
        <taxon>Linguloidea</taxon>
        <taxon>Lingulidae</taxon>
        <taxon>Lingula</taxon>
    </lineage>
</organism>
<dbReference type="GO" id="GO:0070291">
    <property type="term" value="P:N-acylethanolamine metabolic process"/>
    <property type="evidence" value="ECO:0007669"/>
    <property type="project" value="TreeGrafter"/>
</dbReference>
<reference evidence="9" key="1">
    <citation type="submission" date="2025-08" db="UniProtKB">
        <authorList>
            <consortium name="RefSeq"/>
        </authorList>
    </citation>
    <scope>IDENTIFICATION</scope>
    <source>
        <tissue evidence="9">Gonads</tissue>
    </source>
</reference>
<dbReference type="GeneID" id="106172214"/>
<dbReference type="AlphaFoldDB" id="A0A1S3JD03"/>
<dbReference type="InParanoid" id="A0A1S3JD03"/>
<comment type="cofactor">
    <cofactor evidence="6">
        <name>Zn(2+)</name>
        <dbReference type="ChEBI" id="CHEBI:29105"/>
    </cofactor>
    <text evidence="6">Binds 2 zinc divalent cations per subunit.</text>
</comment>
<comment type="similarity">
    <text evidence="1">Belongs to the NAPE-PLD family.</text>
</comment>
<evidence type="ECO:0000313" key="9">
    <source>
        <dbReference type="RefSeq" id="XP_013408295.1"/>
    </source>
</evidence>
<comment type="catalytic activity">
    <reaction evidence="4">
        <text>N-(5Z,8Z,11Z,14Z-eicosatetraenoyl)-1,2-di-(9Z-octadecenoyl)-sn-glycero-3-phosphoethanolamine + H2O = N-(5Z,8Z,11Z,14Z-eicosatetraenoyl)-ethanolamine + 1,2-di-(9Z-octadecenoyl)-sn-glycero-3-phosphate + H(+)</text>
        <dbReference type="Rhea" id="RHEA:45528"/>
        <dbReference type="ChEBI" id="CHEBI:2700"/>
        <dbReference type="ChEBI" id="CHEBI:15377"/>
        <dbReference type="ChEBI" id="CHEBI:15378"/>
        <dbReference type="ChEBI" id="CHEBI:74546"/>
        <dbReference type="ChEBI" id="CHEBI:85277"/>
    </reaction>
    <physiologicalReaction direction="left-to-right" evidence="4">
        <dbReference type="Rhea" id="RHEA:45529"/>
    </physiologicalReaction>
</comment>
<accession>A0A1S3JD03</accession>
<dbReference type="RefSeq" id="XP_013408295.1">
    <property type="nucleotide sequence ID" value="XM_013552841.1"/>
</dbReference>
<evidence type="ECO:0000256" key="5">
    <source>
        <dbReference type="PIRSR" id="PIRSR038896-50"/>
    </source>
</evidence>
<feature type="binding site" evidence="6">
    <location>
        <position position="277"/>
    </location>
    <ligand>
        <name>Zn(2+)</name>
        <dbReference type="ChEBI" id="CHEBI:29105"/>
        <label>1</label>
    </ligand>
</feature>
<protein>
    <recommendedName>
        <fullName evidence="2">N-acetylphosphatidylethanolamine-hydrolyzing phospholipase D</fullName>
        <ecNumber evidence="2">3.1.4.54</ecNumber>
    </recommendedName>
</protein>
<keyword evidence="6" id="KW-0479">Metal-binding</keyword>
<dbReference type="PANTHER" id="PTHR15032:SF4">
    <property type="entry name" value="N-ACYL-PHOSPHATIDYLETHANOLAMINE-HYDROLYZING PHOSPHOLIPASE D"/>
    <property type="match status" value="1"/>
</dbReference>
<dbReference type="GO" id="GO:0009395">
    <property type="term" value="P:phospholipid catabolic process"/>
    <property type="evidence" value="ECO:0007669"/>
    <property type="project" value="UniProtKB-KW"/>
</dbReference>
<dbReference type="EC" id="3.1.4.54" evidence="2"/>
<dbReference type="Pfam" id="PF12706">
    <property type="entry name" value="Lactamase_B_2"/>
    <property type="match status" value="1"/>
</dbReference>
<dbReference type="GO" id="GO:0008270">
    <property type="term" value="F:zinc ion binding"/>
    <property type="evidence" value="ECO:0007669"/>
    <property type="project" value="InterPro"/>
</dbReference>
<dbReference type="InterPro" id="IPR001279">
    <property type="entry name" value="Metallo-B-lactamas"/>
</dbReference>
<evidence type="ECO:0000256" key="4">
    <source>
        <dbReference type="ARBA" id="ARBA00048025"/>
    </source>
</evidence>
<keyword evidence="3" id="KW-0442">Lipid degradation</keyword>
<keyword evidence="6" id="KW-0862">Zinc</keyword>
<feature type="binding site" evidence="5">
    <location>
        <position position="314"/>
    </location>
    <ligand>
        <name>an N-acyl-1,2-diacyl-sn-glycero-3-phosphoethanolamine</name>
        <dbReference type="ChEBI" id="CHEBI:62537"/>
    </ligand>
</feature>
<gene>
    <name evidence="9" type="primary">LOC106172214</name>
</gene>
<dbReference type="OrthoDB" id="332863at2759"/>
<dbReference type="GO" id="GO:0005737">
    <property type="term" value="C:cytoplasm"/>
    <property type="evidence" value="ECO:0007669"/>
    <property type="project" value="TreeGrafter"/>
</dbReference>
<evidence type="ECO:0000256" key="3">
    <source>
        <dbReference type="ARBA" id="ARBA00022668"/>
    </source>
</evidence>
<feature type="binding site" evidence="6">
    <location>
        <position position="183"/>
    </location>
    <ligand>
        <name>Zn(2+)</name>
        <dbReference type="ChEBI" id="CHEBI:29105"/>
        <label>2</label>
    </ligand>
</feature>
<evidence type="ECO:0000313" key="8">
    <source>
        <dbReference type="Proteomes" id="UP000085678"/>
    </source>
</evidence>
<keyword evidence="8" id="KW-1185">Reference proteome</keyword>
<keyword evidence="3" id="KW-0443">Lipid metabolism</keyword>
<keyword evidence="3" id="KW-1208">Phospholipid metabolism</keyword>